<keyword evidence="1" id="KW-0645">Protease</keyword>
<organism evidence="11 12">
    <name type="scientific">Littorina saxatilis</name>
    <dbReference type="NCBI Taxonomy" id="31220"/>
    <lineage>
        <taxon>Eukaryota</taxon>
        <taxon>Metazoa</taxon>
        <taxon>Spiralia</taxon>
        <taxon>Lophotrochozoa</taxon>
        <taxon>Mollusca</taxon>
        <taxon>Gastropoda</taxon>
        <taxon>Caenogastropoda</taxon>
        <taxon>Littorinimorpha</taxon>
        <taxon>Littorinoidea</taxon>
        <taxon>Littorinidae</taxon>
        <taxon>Littorina</taxon>
    </lineage>
</organism>
<dbReference type="GO" id="GO:0003676">
    <property type="term" value="F:nucleic acid binding"/>
    <property type="evidence" value="ECO:0007669"/>
    <property type="project" value="InterPro"/>
</dbReference>
<evidence type="ECO:0000256" key="2">
    <source>
        <dbReference type="ARBA" id="ARBA00022679"/>
    </source>
</evidence>
<dbReference type="EMBL" id="JBAMIC010000002">
    <property type="protein sequence ID" value="KAK7111651.1"/>
    <property type="molecule type" value="Genomic_DNA"/>
</dbReference>
<dbReference type="PROSITE" id="PS50994">
    <property type="entry name" value="INTEGRASE"/>
    <property type="match status" value="1"/>
</dbReference>
<dbReference type="PANTHER" id="PTHR37984">
    <property type="entry name" value="PROTEIN CBG26694"/>
    <property type="match status" value="1"/>
</dbReference>
<evidence type="ECO:0000256" key="6">
    <source>
        <dbReference type="ARBA" id="ARBA00022801"/>
    </source>
</evidence>
<comment type="caution">
    <text evidence="11">The sequence shown here is derived from an EMBL/GenBank/DDBJ whole genome shotgun (WGS) entry which is preliminary data.</text>
</comment>
<dbReference type="GO" id="GO:0008233">
    <property type="term" value="F:peptidase activity"/>
    <property type="evidence" value="ECO:0007669"/>
    <property type="project" value="UniProtKB-KW"/>
</dbReference>
<keyword evidence="6" id="KW-0378">Hydrolase</keyword>
<dbReference type="Pfam" id="PF17917">
    <property type="entry name" value="RT_RNaseH"/>
    <property type="match status" value="1"/>
</dbReference>
<evidence type="ECO:0000259" key="9">
    <source>
        <dbReference type="PROSITE" id="PS50878"/>
    </source>
</evidence>
<dbReference type="Pfam" id="PF00078">
    <property type="entry name" value="RVT_1"/>
    <property type="match status" value="1"/>
</dbReference>
<dbReference type="GO" id="GO:0006508">
    <property type="term" value="P:proteolysis"/>
    <property type="evidence" value="ECO:0007669"/>
    <property type="project" value="UniProtKB-KW"/>
</dbReference>
<keyword evidence="2" id="KW-0808">Transferase</keyword>
<dbReference type="InterPro" id="IPR041373">
    <property type="entry name" value="RT_RNaseH"/>
</dbReference>
<dbReference type="Gene3D" id="3.30.420.10">
    <property type="entry name" value="Ribonuclease H-like superfamily/Ribonuclease H"/>
    <property type="match status" value="1"/>
</dbReference>
<evidence type="ECO:0000259" key="10">
    <source>
        <dbReference type="PROSITE" id="PS50994"/>
    </source>
</evidence>
<gene>
    <name evidence="11" type="ORF">V1264_011252</name>
</gene>
<dbReference type="SUPFAM" id="SSF56672">
    <property type="entry name" value="DNA/RNA polymerases"/>
    <property type="match status" value="1"/>
</dbReference>
<protein>
    <recommendedName>
        <fullName evidence="13">Reverse transcriptase</fullName>
    </recommendedName>
</protein>
<dbReference type="FunFam" id="1.10.340.70:FF:000001">
    <property type="entry name" value="Retrovirus-related Pol polyprotein from transposon gypsy-like Protein"/>
    <property type="match status" value="1"/>
</dbReference>
<sequence>MAEFWGKGIELGLKGKQLTEFVESQTRLLAQREERQAQREREEKERQAQREERQVQREERQAQREREERQAQREREEREREAQREERQIELKRLELQIKMEMKRLELQTEMVCVQNEHEAPRQRDNQQQMLHRASKLPAFSEGKDQIDTPYFTGEVEAVCLKKPLYDLLIGNIGGARRPDDPDFEWRMGSAQPAAEEEDPLPFANEDISELLRDDRATVHRRDQPQVVSAVTTRAQAKKDKTTTPLRVTNSSATAVVDRDRLIQLQEADSTLTKYRSRPVKEMTKGEGTVQFEVKAKILYRVFQHARVNGGKPLRQVLVPQPLRRQVMEVAHDSIMGGHLGVKKTSDRIQAAFYWPGLHADVTRFCRSCDICQKTIPRGRVPKVPLQKMPLIDRPFKRVAIDLIGEIKPPSEEGHRWVLTLVDYATRYPEAVPLKKIDTETVAEALVDIFSRIGVPEEILTDLGTQFVSECMEEVNRLLSIRHLTTTAYHPMCNGLVEKFNATLKSTLKKLCSEQPRQWHRYINALLFAYREVPQESTGFSPFELMYGRTVRGPMQILKELWTKDVDTPEVKNSYQYVFELREKLEETLEIARENLRKSQDSGKHYYDRKAVNRKFTPGNKVLILLPTDHNKLLMQWKGPYEVEAVVGINDYKLNVGKKSKIYHANLLKLYVERPPEAVQVAASVEEPAEPDEFDGEELLELGDLHKKEGVDDVKLGPDLTEDQQKELHDFIGDFTHRFCDVPGSTSLVEHEVHLTSDVPVRSKPYPIPFQARESLKKDIDNMLKMGVIRESSSPYSSPVVVVKKKDGTNRVCIDFRKVNKITVFDPEPMPTATDLFRQLTGSKIFSKIDLSKGYWQIPVREEDIPKTAFATPDGTYECLRMPFGMVNSGATLKRGMRKMLKGMKNVVYYWDDLLVHTETFAEHLETLRELFSRLTKANLTVRPSKCILGTDNVDFIGHSLKEGQKGLLLENVTKILNAPRPETKKQVRSFLGLAGYYREFIPNFAAITAPLSDMTRKGCPNRILWGPAQEKAYQTVRDLMSRDPVLRLPDTAKEFILRTDASDEGIGAMLMQEHGGKPFPVSYASKKLSGAEKNYSTMEKECLAIVWGIKKFELYLQGVKFVLQTDHKPLTYLNSAKFVNNRIMRWVMYLQNFDMRVESIKGSDNVGADFLSRVCE</sequence>
<evidence type="ECO:0000256" key="5">
    <source>
        <dbReference type="ARBA" id="ARBA00022759"/>
    </source>
</evidence>
<keyword evidence="12" id="KW-1185">Reference proteome</keyword>
<dbReference type="AlphaFoldDB" id="A0AAN9BUH4"/>
<dbReference type="Gene3D" id="3.30.70.270">
    <property type="match status" value="2"/>
</dbReference>
<evidence type="ECO:0008006" key="13">
    <source>
        <dbReference type="Google" id="ProtNLM"/>
    </source>
</evidence>
<dbReference type="Pfam" id="PF17921">
    <property type="entry name" value="Integrase_H2C2"/>
    <property type="match status" value="1"/>
</dbReference>
<dbReference type="Gene3D" id="3.10.10.10">
    <property type="entry name" value="HIV Type 1 Reverse Transcriptase, subunit A, domain 1"/>
    <property type="match status" value="1"/>
</dbReference>
<dbReference type="InterPro" id="IPR012337">
    <property type="entry name" value="RNaseH-like_sf"/>
</dbReference>
<keyword evidence="7" id="KW-0695">RNA-directed DNA polymerase</keyword>
<feature type="region of interest" description="Disordered" evidence="8">
    <location>
        <begin position="29"/>
        <end position="85"/>
    </location>
</feature>
<dbReference type="InterPro" id="IPR043128">
    <property type="entry name" value="Rev_trsase/Diguanyl_cyclase"/>
</dbReference>
<accession>A0AAN9BUH4</accession>
<dbReference type="InterPro" id="IPR001584">
    <property type="entry name" value="Integrase_cat-core"/>
</dbReference>
<dbReference type="CDD" id="cd01647">
    <property type="entry name" value="RT_LTR"/>
    <property type="match status" value="1"/>
</dbReference>
<feature type="compositionally biased region" description="Basic and acidic residues" evidence="8">
    <location>
        <begin position="30"/>
        <end position="85"/>
    </location>
</feature>
<dbReference type="InterPro" id="IPR041588">
    <property type="entry name" value="Integrase_H2C2"/>
</dbReference>
<dbReference type="GO" id="GO:0015074">
    <property type="term" value="P:DNA integration"/>
    <property type="evidence" value="ECO:0007669"/>
    <property type="project" value="InterPro"/>
</dbReference>
<dbReference type="InterPro" id="IPR000477">
    <property type="entry name" value="RT_dom"/>
</dbReference>
<dbReference type="CDD" id="cd09274">
    <property type="entry name" value="RNase_HI_RT_Ty3"/>
    <property type="match status" value="1"/>
</dbReference>
<dbReference type="InterPro" id="IPR036397">
    <property type="entry name" value="RNaseH_sf"/>
</dbReference>
<name>A0AAN9BUH4_9CAEN</name>
<dbReference type="GO" id="GO:0004519">
    <property type="term" value="F:endonuclease activity"/>
    <property type="evidence" value="ECO:0007669"/>
    <property type="project" value="UniProtKB-KW"/>
</dbReference>
<dbReference type="Gene3D" id="1.10.340.70">
    <property type="match status" value="1"/>
</dbReference>
<proteinExistence type="predicted"/>
<dbReference type="SUPFAM" id="SSF53098">
    <property type="entry name" value="Ribonuclease H-like"/>
    <property type="match status" value="1"/>
</dbReference>
<dbReference type="FunFam" id="3.10.20.370:FF:000001">
    <property type="entry name" value="Retrovirus-related Pol polyprotein from transposon 17.6-like protein"/>
    <property type="match status" value="1"/>
</dbReference>
<evidence type="ECO:0000256" key="8">
    <source>
        <dbReference type="SAM" id="MobiDB-lite"/>
    </source>
</evidence>
<reference evidence="11 12" key="1">
    <citation type="submission" date="2024-02" db="EMBL/GenBank/DDBJ databases">
        <title>Chromosome-scale genome assembly of the rough periwinkle Littorina saxatilis.</title>
        <authorList>
            <person name="De Jode A."/>
            <person name="Faria R."/>
            <person name="Formenti G."/>
            <person name="Sims Y."/>
            <person name="Smith T.P."/>
            <person name="Tracey A."/>
            <person name="Wood J.M.D."/>
            <person name="Zagrodzka Z.B."/>
            <person name="Johannesson K."/>
            <person name="Butlin R.K."/>
            <person name="Leder E.H."/>
        </authorList>
    </citation>
    <scope>NUCLEOTIDE SEQUENCE [LARGE SCALE GENOMIC DNA]</scope>
    <source>
        <strain evidence="11">Snail1</strain>
        <tissue evidence="11">Muscle</tissue>
    </source>
</reference>
<feature type="domain" description="Reverse transcriptase" evidence="9">
    <location>
        <begin position="784"/>
        <end position="961"/>
    </location>
</feature>
<evidence type="ECO:0000256" key="4">
    <source>
        <dbReference type="ARBA" id="ARBA00022722"/>
    </source>
</evidence>
<keyword evidence="3" id="KW-0548">Nucleotidyltransferase</keyword>
<dbReference type="FunFam" id="3.30.420.10:FF:000032">
    <property type="entry name" value="Retrovirus-related Pol polyprotein from transposon 297-like Protein"/>
    <property type="match status" value="1"/>
</dbReference>
<dbReference type="Proteomes" id="UP001374579">
    <property type="component" value="Unassembled WGS sequence"/>
</dbReference>
<evidence type="ECO:0000313" key="11">
    <source>
        <dbReference type="EMBL" id="KAK7111651.1"/>
    </source>
</evidence>
<evidence type="ECO:0000256" key="7">
    <source>
        <dbReference type="ARBA" id="ARBA00022918"/>
    </source>
</evidence>
<feature type="domain" description="Integrase catalytic" evidence="10">
    <location>
        <begin position="391"/>
        <end position="550"/>
    </location>
</feature>
<dbReference type="InterPro" id="IPR050951">
    <property type="entry name" value="Retrovirus_Pol_polyprotein"/>
</dbReference>
<evidence type="ECO:0000313" key="12">
    <source>
        <dbReference type="Proteomes" id="UP001374579"/>
    </source>
</evidence>
<dbReference type="GO" id="GO:0003964">
    <property type="term" value="F:RNA-directed DNA polymerase activity"/>
    <property type="evidence" value="ECO:0007669"/>
    <property type="project" value="UniProtKB-KW"/>
</dbReference>
<keyword evidence="4" id="KW-0540">Nuclease</keyword>
<dbReference type="InterPro" id="IPR043502">
    <property type="entry name" value="DNA/RNA_pol_sf"/>
</dbReference>
<dbReference type="Pfam" id="PF00665">
    <property type="entry name" value="rve"/>
    <property type="match status" value="1"/>
</dbReference>
<dbReference type="PANTHER" id="PTHR37984:SF5">
    <property type="entry name" value="PROTEIN NYNRIN-LIKE"/>
    <property type="match status" value="1"/>
</dbReference>
<dbReference type="Gene3D" id="3.10.20.370">
    <property type="match status" value="1"/>
</dbReference>
<dbReference type="PROSITE" id="PS50878">
    <property type="entry name" value="RT_POL"/>
    <property type="match status" value="1"/>
</dbReference>
<keyword evidence="5" id="KW-0255">Endonuclease</keyword>
<dbReference type="FunFam" id="3.10.10.10:FF:000007">
    <property type="entry name" value="Retrovirus-related Pol polyprotein from transposon 17.6-like Protein"/>
    <property type="match status" value="1"/>
</dbReference>
<evidence type="ECO:0000256" key="1">
    <source>
        <dbReference type="ARBA" id="ARBA00022670"/>
    </source>
</evidence>
<dbReference type="FunFam" id="3.30.70.270:FF:000020">
    <property type="entry name" value="Transposon Tf2-6 polyprotein-like Protein"/>
    <property type="match status" value="1"/>
</dbReference>
<evidence type="ECO:0000256" key="3">
    <source>
        <dbReference type="ARBA" id="ARBA00022695"/>
    </source>
</evidence>